<dbReference type="EMBL" id="QJKJ01006748">
    <property type="protein sequence ID" value="RDX85605.1"/>
    <property type="molecule type" value="Genomic_DNA"/>
</dbReference>
<dbReference type="AlphaFoldDB" id="A0A371G4W7"/>
<evidence type="ECO:0008006" key="4">
    <source>
        <dbReference type="Google" id="ProtNLM"/>
    </source>
</evidence>
<feature type="compositionally biased region" description="Basic and acidic residues" evidence="1">
    <location>
        <begin position="79"/>
        <end position="142"/>
    </location>
</feature>
<dbReference type="PANTHER" id="PTHR35046:SF9">
    <property type="entry name" value="RNA-DIRECTED DNA POLYMERASE"/>
    <property type="match status" value="1"/>
</dbReference>
<evidence type="ECO:0000256" key="1">
    <source>
        <dbReference type="SAM" id="MobiDB-lite"/>
    </source>
</evidence>
<sequence>MAKYRGVSPSERVMKTDEWVPPGQSSLTIGHYPDPSPMSTRSTRRYLKYELSALNKKKGKFSSSIHESIGSRIWSPKNRSKDLKSSCDSERNVRHNKEKEEPHRDKQERRRDEEPYRENRHEREPRRREEEPHKERRERRYEEPHHEIRRFFESPHKDEREVPNRLQHIYQGSKSIEDYHKDMKVALTRANMLESNESTMTCFLHELNRDILEIVELYYYAALDDLVHHAIKVEAQQKRHQPQRILIPMALINKGVRRRRRKGFEWKKS</sequence>
<evidence type="ECO:0000313" key="3">
    <source>
        <dbReference type="Proteomes" id="UP000257109"/>
    </source>
</evidence>
<dbReference type="Proteomes" id="UP000257109">
    <property type="component" value="Unassembled WGS sequence"/>
</dbReference>
<evidence type="ECO:0000313" key="2">
    <source>
        <dbReference type="EMBL" id="RDX85605.1"/>
    </source>
</evidence>
<reference evidence="2" key="1">
    <citation type="submission" date="2018-05" db="EMBL/GenBank/DDBJ databases">
        <title>Draft genome of Mucuna pruriens seed.</title>
        <authorList>
            <person name="Nnadi N.E."/>
            <person name="Vos R."/>
            <person name="Hasami M.H."/>
            <person name="Devisetty U.K."/>
            <person name="Aguiy J.C."/>
        </authorList>
    </citation>
    <scope>NUCLEOTIDE SEQUENCE [LARGE SCALE GENOMIC DNA]</scope>
    <source>
        <strain evidence="2">JCA_2017</strain>
    </source>
</reference>
<gene>
    <name evidence="2" type="ORF">CR513_33175</name>
</gene>
<keyword evidence="3" id="KW-1185">Reference proteome</keyword>
<protein>
    <recommendedName>
        <fullName evidence="4">Retrotransposon gag domain-containing protein</fullName>
    </recommendedName>
</protein>
<feature type="region of interest" description="Disordered" evidence="1">
    <location>
        <begin position="56"/>
        <end position="142"/>
    </location>
</feature>
<comment type="caution">
    <text evidence="2">The sequence shown here is derived from an EMBL/GenBank/DDBJ whole genome shotgun (WGS) entry which is preliminary data.</text>
</comment>
<accession>A0A371G4W7</accession>
<dbReference type="PANTHER" id="PTHR35046">
    <property type="entry name" value="ZINC KNUCKLE (CCHC-TYPE) FAMILY PROTEIN"/>
    <property type="match status" value="1"/>
</dbReference>
<feature type="non-terminal residue" evidence="2">
    <location>
        <position position="1"/>
    </location>
</feature>
<organism evidence="2 3">
    <name type="scientific">Mucuna pruriens</name>
    <name type="common">Velvet bean</name>
    <name type="synonym">Dolichos pruriens</name>
    <dbReference type="NCBI Taxonomy" id="157652"/>
    <lineage>
        <taxon>Eukaryota</taxon>
        <taxon>Viridiplantae</taxon>
        <taxon>Streptophyta</taxon>
        <taxon>Embryophyta</taxon>
        <taxon>Tracheophyta</taxon>
        <taxon>Spermatophyta</taxon>
        <taxon>Magnoliopsida</taxon>
        <taxon>eudicotyledons</taxon>
        <taxon>Gunneridae</taxon>
        <taxon>Pentapetalae</taxon>
        <taxon>rosids</taxon>
        <taxon>fabids</taxon>
        <taxon>Fabales</taxon>
        <taxon>Fabaceae</taxon>
        <taxon>Papilionoideae</taxon>
        <taxon>50 kb inversion clade</taxon>
        <taxon>NPAAA clade</taxon>
        <taxon>indigoferoid/millettioid clade</taxon>
        <taxon>Phaseoleae</taxon>
        <taxon>Mucuna</taxon>
    </lineage>
</organism>
<feature type="region of interest" description="Disordered" evidence="1">
    <location>
        <begin position="1"/>
        <end position="43"/>
    </location>
</feature>
<dbReference type="OrthoDB" id="1731207at2759"/>
<proteinExistence type="predicted"/>
<name>A0A371G4W7_MUCPR</name>